<dbReference type="Proteomes" id="UP001055153">
    <property type="component" value="Unassembled WGS sequence"/>
</dbReference>
<accession>A0ABQ4SHK1</accession>
<organism evidence="1 2">
    <name type="scientific">Methylobacterium isbiliense</name>
    <dbReference type="NCBI Taxonomy" id="315478"/>
    <lineage>
        <taxon>Bacteria</taxon>
        <taxon>Pseudomonadati</taxon>
        <taxon>Pseudomonadota</taxon>
        <taxon>Alphaproteobacteria</taxon>
        <taxon>Hyphomicrobiales</taxon>
        <taxon>Methylobacteriaceae</taxon>
        <taxon>Methylobacterium</taxon>
    </lineage>
</organism>
<gene>
    <name evidence="1" type="ORF">GMJLKIPL_3973</name>
</gene>
<proteinExistence type="predicted"/>
<comment type="caution">
    <text evidence="1">The sequence shown here is derived from an EMBL/GenBank/DDBJ whole genome shotgun (WGS) entry which is preliminary data.</text>
</comment>
<sequence>MATLKRELHRIAKGPVNNIEDWWRLVFEEENRALYVEHEWAHLDVRDPGAEADNGTAAITLDDFLAKTHADDAGARQAKEQLIGVLRSLFEPRASA</sequence>
<evidence type="ECO:0000313" key="1">
    <source>
        <dbReference type="EMBL" id="GJE02029.1"/>
    </source>
</evidence>
<reference evidence="1" key="1">
    <citation type="journal article" date="2021" name="Front. Microbiol.">
        <title>Comprehensive Comparative Genomics and Phenotyping of Methylobacterium Species.</title>
        <authorList>
            <person name="Alessa O."/>
            <person name="Ogura Y."/>
            <person name="Fujitani Y."/>
            <person name="Takami H."/>
            <person name="Hayashi T."/>
            <person name="Sahin N."/>
            <person name="Tani A."/>
        </authorList>
    </citation>
    <scope>NUCLEOTIDE SEQUENCE</scope>
    <source>
        <strain evidence="1">DSM 17168</strain>
    </source>
</reference>
<dbReference type="RefSeq" id="WP_238237345.1">
    <property type="nucleotide sequence ID" value="NZ_BPQQ01000046.1"/>
</dbReference>
<keyword evidence="2" id="KW-1185">Reference proteome</keyword>
<reference evidence="1" key="2">
    <citation type="submission" date="2021-08" db="EMBL/GenBank/DDBJ databases">
        <authorList>
            <person name="Tani A."/>
            <person name="Ola A."/>
            <person name="Ogura Y."/>
            <person name="Katsura K."/>
            <person name="Hayashi T."/>
        </authorList>
    </citation>
    <scope>NUCLEOTIDE SEQUENCE</scope>
    <source>
        <strain evidence="1">DSM 17168</strain>
    </source>
</reference>
<protein>
    <submittedName>
        <fullName evidence="1">Uncharacterized protein</fullName>
    </submittedName>
</protein>
<dbReference type="EMBL" id="BPQQ01000046">
    <property type="protein sequence ID" value="GJE02029.1"/>
    <property type="molecule type" value="Genomic_DNA"/>
</dbReference>
<evidence type="ECO:0000313" key="2">
    <source>
        <dbReference type="Proteomes" id="UP001055153"/>
    </source>
</evidence>
<name>A0ABQ4SHK1_9HYPH</name>